<dbReference type="Proteomes" id="UP001303046">
    <property type="component" value="Unassembled WGS sequence"/>
</dbReference>
<keyword evidence="2" id="KW-1185">Reference proteome</keyword>
<accession>A0ABR1EP19</accession>
<gene>
    <name evidence="1" type="primary">Necator_chrX.g24253</name>
    <name evidence="1" type="ORF">RB195_024088</name>
</gene>
<evidence type="ECO:0000313" key="2">
    <source>
        <dbReference type="Proteomes" id="UP001303046"/>
    </source>
</evidence>
<sequence length="133" mass="15501">MTRERYEHLAPPSKVAKVNRFRFFSHILRRRANPLVQRVLRSLSGLSWKKPPGRKWKFWTEVVGEDLRTLGVDKQFRRDIKFRTMWNSDDWSDCVHALAENRKGWAGCVQAHHTSGTHPRVIASGVDISPPIE</sequence>
<name>A0ABR1EP19_NECAM</name>
<comment type="caution">
    <text evidence="1">The sequence shown here is derived from an EMBL/GenBank/DDBJ whole genome shotgun (WGS) entry which is preliminary data.</text>
</comment>
<reference evidence="1 2" key="1">
    <citation type="submission" date="2023-08" db="EMBL/GenBank/DDBJ databases">
        <title>A Necator americanus chromosomal reference genome.</title>
        <authorList>
            <person name="Ilik V."/>
            <person name="Petrzelkova K.J."/>
            <person name="Pardy F."/>
            <person name="Fuh T."/>
            <person name="Niatou-Singa F.S."/>
            <person name="Gouil Q."/>
            <person name="Baker L."/>
            <person name="Ritchie M.E."/>
            <person name="Jex A.R."/>
            <person name="Gazzola D."/>
            <person name="Li H."/>
            <person name="Toshio Fujiwara R."/>
            <person name="Zhan B."/>
            <person name="Aroian R.V."/>
            <person name="Pafco B."/>
            <person name="Schwarz E.M."/>
        </authorList>
    </citation>
    <scope>NUCLEOTIDE SEQUENCE [LARGE SCALE GENOMIC DNA]</scope>
    <source>
        <strain evidence="1 2">Aroian</strain>
        <tissue evidence="1">Whole animal</tissue>
    </source>
</reference>
<organism evidence="1 2">
    <name type="scientific">Necator americanus</name>
    <name type="common">Human hookworm</name>
    <dbReference type="NCBI Taxonomy" id="51031"/>
    <lineage>
        <taxon>Eukaryota</taxon>
        <taxon>Metazoa</taxon>
        <taxon>Ecdysozoa</taxon>
        <taxon>Nematoda</taxon>
        <taxon>Chromadorea</taxon>
        <taxon>Rhabditida</taxon>
        <taxon>Rhabditina</taxon>
        <taxon>Rhabditomorpha</taxon>
        <taxon>Strongyloidea</taxon>
        <taxon>Ancylostomatidae</taxon>
        <taxon>Bunostominae</taxon>
        <taxon>Necator</taxon>
    </lineage>
</organism>
<protein>
    <submittedName>
        <fullName evidence="1">Uncharacterized protein</fullName>
    </submittedName>
</protein>
<evidence type="ECO:0000313" key="1">
    <source>
        <dbReference type="EMBL" id="KAK6763636.1"/>
    </source>
</evidence>
<dbReference type="EMBL" id="JAVFWL010000006">
    <property type="protein sequence ID" value="KAK6763636.1"/>
    <property type="molecule type" value="Genomic_DNA"/>
</dbReference>
<proteinExistence type="predicted"/>